<accession>A0A6N2SYM9</accession>
<feature type="transmembrane region" description="Helical" evidence="1">
    <location>
        <begin position="184"/>
        <end position="203"/>
    </location>
</feature>
<evidence type="ECO:0000256" key="1">
    <source>
        <dbReference type="SAM" id="Phobius"/>
    </source>
</evidence>
<proteinExistence type="predicted"/>
<sequence length="240" mass="25870">MGFLEVMNSKPLYIMVMIGLGYVFLMCVFMMQRAWKHCLSLGMTKSQLMDIVKSSTIYTIIPSLSVVIGLFSLSTVLGVPWSWFRLSVIGSVSYELVAADMAAIGAGYDSLAALVAANDVSVVGSVMLSMSIGIIGGVVGCLFIGKKIHLSTMEYSASNGEWGALMMACFTMAMHSVFLPARSIFMGSVATATLLTSALCTYLHNWAVKKYGIRWLSNFTMADSLIVGMASAILWTNLLG</sequence>
<protein>
    <recommendedName>
        <fullName evidence="3">DUF5058 domain-containing protein</fullName>
    </recommendedName>
</protein>
<evidence type="ECO:0008006" key="3">
    <source>
        <dbReference type="Google" id="ProtNLM"/>
    </source>
</evidence>
<keyword evidence="1" id="KW-0472">Membrane</keyword>
<name>A0A6N2SYM9_9FIRM</name>
<feature type="transmembrane region" description="Helical" evidence="1">
    <location>
        <begin position="157"/>
        <end position="178"/>
    </location>
</feature>
<dbReference type="InterPro" id="IPR032479">
    <property type="entry name" value="DUF5058"/>
</dbReference>
<dbReference type="EMBL" id="CACRSL010000003">
    <property type="protein sequence ID" value="VYS98189.1"/>
    <property type="molecule type" value="Genomic_DNA"/>
</dbReference>
<feature type="transmembrane region" description="Helical" evidence="1">
    <location>
        <begin position="122"/>
        <end position="145"/>
    </location>
</feature>
<keyword evidence="1" id="KW-0812">Transmembrane</keyword>
<dbReference type="AlphaFoldDB" id="A0A6N2SYM9"/>
<feature type="transmembrane region" description="Helical" evidence="1">
    <location>
        <begin position="55"/>
        <end position="84"/>
    </location>
</feature>
<dbReference type="Pfam" id="PF16481">
    <property type="entry name" value="DUF5058"/>
    <property type="match status" value="1"/>
</dbReference>
<reference evidence="2" key="1">
    <citation type="submission" date="2019-11" db="EMBL/GenBank/DDBJ databases">
        <authorList>
            <person name="Feng L."/>
        </authorList>
    </citation>
    <scope>NUCLEOTIDE SEQUENCE</scope>
    <source>
        <strain evidence="2">AundefinedLFYP135</strain>
    </source>
</reference>
<feature type="transmembrane region" description="Helical" evidence="1">
    <location>
        <begin position="215"/>
        <end position="235"/>
    </location>
</feature>
<evidence type="ECO:0000313" key="2">
    <source>
        <dbReference type="EMBL" id="VYS98189.1"/>
    </source>
</evidence>
<organism evidence="2">
    <name type="scientific">uncultured Anaerotruncus sp</name>
    <dbReference type="NCBI Taxonomy" id="905011"/>
    <lineage>
        <taxon>Bacteria</taxon>
        <taxon>Bacillati</taxon>
        <taxon>Bacillota</taxon>
        <taxon>Clostridia</taxon>
        <taxon>Eubacteriales</taxon>
        <taxon>Oscillospiraceae</taxon>
        <taxon>Anaerotruncus</taxon>
        <taxon>environmental samples</taxon>
    </lineage>
</organism>
<keyword evidence="1" id="KW-1133">Transmembrane helix</keyword>
<feature type="transmembrane region" description="Helical" evidence="1">
    <location>
        <begin position="96"/>
        <end position="116"/>
    </location>
</feature>
<feature type="transmembrane region" description="Helical" evidence="1">
    <location>
        <begin position="12"/>
        <end position="35"/>
    </location>
</feature>
<gene>
    <name evidence="2" type="ORF">AULFYP135_01164</name>
</gene>